<evidence type="ECO:0000313" key="1">
    <source>
        <dbReference type="EMBL" id="BDH78979.1"/>
    </source>
</evidence>
<dbReference type="InterPro" id="IPR007505">
    <property type="entry name" value="PDDEXK_7"/>
</dbReference>
<proteinExistence type="predicted"/>
<dbReference type="Pfam" id="PF04411">
    <property type="entry name" value="PDDEXK_7"/>
    <property type="match status" value="1"/>
</dbReference>
<evidence type="ECO:0000313" key="2">
    <source>
        <dbReference type="Proteomes" id="UP000831817"/>
    </source>
</evidence>
<reference evidence="1 2" key="1">
    <citation type="submission" date="2022-04" db="EMBL/GenBank/DDBJ databases">
        <title>Complete genome of Methanothermobacter tenebrarum strain RMAS.</title>
        <authorList>
            <person name="Nakamura K."/>
            <person name="Oshima K."/>
            <person name="Hattori M."/>
            <person name="Kamagata Y."/>
            <person name="Takamizawa K."/>
        </authorList>
    </citation>
    <scope>NUCLEOTIDE SEQUENCE [LARGE SCALE GENOMIC DNA]</scope>
    <source>
        <strain evidence="1 2">RMAS</strain>
    </source>
</reference>
<dbReference type="Proteomes" id="UP000831817">
    <property type="component" value="Chromosome"/>
</dbReference>
<keyword evidence="2" id="KW-1185">Reference proteome</keyword>
<organism evidence="1 2">
    <name type="scientific">Methanothermobacter tenebrarum</name>
    <dbReference type="NCBI Taxonomy" id="680118"/>
    <lineage>
        <taxon>Archaea</taxon>
        <taxon>Methanobacteriati</taxon>
        <taxon>Methanobacteriota</taxon>
        <taxon>Methanomada group</taxon>
        <taxon>Methanobacteria</taxon>
        <taxon>Methanobacteriales</taxon>
        <taxon>Methanobacteriaceae</taxon>
        <taxon>Methanothermobacter</taxon>
    </lineage>
</organism>
<name>A0ABM7YCC3_9EURY</name>
<accession>A0ABM7YCC3</accession>
<dbReference type="EMBL" id="AP025698">
    <property type="protein sequence ID" value="BDH78979.1"/>
    <property type="molecule type" value="Genomic_DNA"/>
</dbReference>
<sequence>MDPREIFDIRDWKVNIRKGNSILSFRMGEDRILLSYNGRFGRSTRCRSYSLPFKPDYSILVDVGECTYFIHLDAKYRSTVKVEDFYEDIDIRDSWEELEKDYKDGDVYKMHTYKDAILHSRGAYILYPGSREVVFHENGEHEIPSVGAFPLNPAGSEDEERRLRNFLEAVIRSLMER</sequence>
<gene>
    <name evidence="1" type="ORF">MTTB_03580</name>
</gene>
<protein>
    <submittedName>
        <fullName evidence="1">Uncharacterized protein</fullName>
    </submittedName>
</protein>